<proteinExistence type="inferred from homology"/>
<comment type="caution">
    <text evidence="3">The sequence shown here is derived from an EMBL/GenBank/DDBJ whole genome shotgun (WGS) entry which is preliminary data.</text>
</comment>
<evidence type="ECO:0000313" key="4">
    <source>
        <dbReference type="Proteomes" id="UP000813423"/>
    </source>
</evidence>
<dbReference type="AlphaFoldDB" id="A0A9P8SVS7"/>
<dbReference type="Gene3D" id="3.40.50.720">
    <property type="entry name" value="NAD(P)-binding Rossmann-like Domain"/>
    <property type="match status" value="2"/>
</dbReference>
<accession>A0A9P8SVS7</accession>
<reference evidence="3" key="1">
    <citation type="submission" date="2021-08" db="EMBL/GenBank/DDBJ databases">
        <title>Global Aspergillus fumigatus from environmental and clinical sources.</title>
        <authorList>
            <person name="Barber A."/>
            <person name="Sae-Ong T."/>
        </authorList>
    </citation>
    <scope>NUCLEOTIDE SEQUENCE</scope>
    <source>
        <strain evidence="3">NRZ-2016-071</strain>
    </source>
</reference>
<organism evidence="3 4">
    <name type="scientific">Aspergillus fumigatus</name>
    <name type="common">Neosartorya fumigata</name>
    <dbReference type="NCBI Taxonomy" id="746128"/>
    <lineage>
        <taxon>Eukaryota</taxon>
        <taxon>Fungi</taxon>
        <taxon>Dikarya</taxon>
        <taxon>Ascomycota</taxon>
        <taxon>Pezizomycotina</taxon>
        <taxon>Eurotiomycetes</taxon>
        <taxon>Eurotiomycetidae</taxon>
        <taxon>Eurotiales</taxon>
        <taxon>Aspergillaceae</taxon>
        <taxon>Aspergillus</taxon>
        <taxon>Aspergillus subgen. Fumigati</taxon>
    </lineage>
</organism>
<gene>
    <name evidence="3" type="ORF">KXV57_003438</name>
</gene>
<dbReference type="Proteomes" id="UP000813423">
    <property type="component" value="Unassembled WGS sequence"/>
</dbReference>
<dbReference type="Pfam" id="PF00106">
    <property type="entry name" value="adh_short"/>
    <property type="match status" value="2"/>
</dbReference>
<evidence type="ECO:0000256" key="1">
    <source>
        <dbReference type="ARBA" id="ARBA00006484"/>
    </source>
</evidence>
<evidence type="ECO:0000313" key="3">
    <source>
        <dbReference type="EMBL" id="KAH1908462.1"/>
    </source>
</evidence>
<comment type="similarity">
    <text evidence="1">Belongs to the short-chain dehydrogenases/reductases (SDR) family.</text>
</comment>
<sequence length="369" mass="39609">MHDITLDPLLLGNLTGKTAVLTGGAGGIGTAIAKLLLEHGANVVVADLEHTRPIVETMIVDLPELVIANAGVMERTPVLDMDQIDEHGNLEESHEFCKVIDINVKGTMNCLRHAIFSMKGNQPCYPDGSRGAVVLVSSISGYFGGTGVSGYITSKHAVTGMLRGSQLVASQYDIRVNAVAPFVTPTAMAGGFSEAWQAKGLPINTTEGVATVVLTLAVNPAEKGSCYIVSGPILREVEHTQKLLLTEWLGEDLTRVFRDANEFFESQGGVSIAKVSLHQWPGGPPSLTRSTTLEQMFYRQPGSERPSKELIESTARAIASNAITLMTKACLSGLPHEVFPRLFIAGIIQYRQTQQNDPMVAKNIMLGTD</sequence>
<evidence type="ECO:0000256" key="2">
    <source>
        <dbReference type="ARBA" id="ARBA00023002"/>
    </source>
</evidence>
<dbReference type="InterPro" id="IPR002347">
    <property type="entry name" value="SDR_fam"/>
</dbReference>
<keyword evidence="2" id="KW-0560">Oxidoreductase</keyword>
<dbReference type="PRINTS" id="PR00081">
    <property type="entry name" value="GDHRDH"/>
</dbReference>
<dbReference type="EMBL" id="JAIBSC010000020">
    <property type="protein sequence ID" value="KAH1908462.1"/>
    <property type="molecule type" value="Genomic_DNA"/>
</dbReference>
<dbReference type="PANTHER" id="PTHR43180">
    <property type="entry name" value="3-OXOACYL-(ACYL-CARRIER-PROTEIN) REDUCTASE (AFU_ORTHOLOGUE AFUA_6G11210)"/>
    <property type="match status" value="1"/>
</dbReference>
<dbReference type="SUPFAM" id="SSF51735">
    <property type="entry name" value="NAD(P)-binding Rossmann-fold domains"/>
    <property type="match status" value="1"/>
</dbReference>
<protein>
    <submittedName>
        <fullName evidence="3">Uncharacterized protein</fullName>
    </submittedName>
</protein>
<dbReference type="GO" id="GO:0016491">
    <property type="term" value="F:oxidoreductase activity"/>
    <property type="evidence" value="ECO:0007669"/>
    <property type="project" value="UniProtKB-KW"/>
</dbReference>
<dbReference type="InterPro" id="IPR036291">
    <property type="entry name" value="NAD(P)-bd_dom_sf"/>
</dbReference>
<name>A0A9P8SVS7_ASPFM</name>
<dbReference type="PANTHER" id="PTHR43180:SF63">
    <property type="entry name" value="DEHYDROGENASE_REDUCTASE FAMILY PROTEIN, PUTATIVE (AFU_ORTHOLOGUE AFUA_6G03520)-RELATED"/>
    <property type="match status" value="1"/>
</dbReference>